<evidence type="ECO:0000259" key="1">
    <source>
        <dbReference type="Pfam" id="PF00091"/>
    </source>
</evidence>
<dbReference type="RefSeq" id="WP_336352123.1">
    <property type="nucleotide sequence ID" value="NZ_JAZAQL010000005.1"/>
</dbReference>
<dbReference type="InterPro" id="IPR036525">
    <property type="entry name" value="Tubulin/FtsZ_GTPase_sf"/>
</dbReference>
<accession>A0ABD5VPR6</accession>
<feature type="domain" description="Tubulin/FtsZ GTPase" evidence="1">
    <location>
        <begin position="11"/>
        <end position="198"/>
    </location>
</feature>
<dbReference type="EMBL" id="JBHSXN010000005">
    <property type="protein sequence ID" value="MFC6955187.1"/>
    <property type="molecule type" value="Genomic_DNA"/>
</dbReference>
<name>A0ABD5VPR6_9EURY</name>
<evidence type="ECO:0000313" key="2">
    <source>
        <dbReference type="EMBL" id="MFC6955187.1"/>
    </source>
</evidence>
<proteinExistence type="predicted"/>
<keyword evidence="3" id="KW-1185">Reference proteome</keyword>
<evidence type="ECO:0000313" key="3">
    <source>
        <dbReference type="Proteomes" id="UP001596395"/>
    </source>
</evidence>
<gene>
    <name evidence="2" type="ORF">ACFQGB_20185</name>
</gene>
<protein>
    <recommendedName>
        <fullName evidence="1">Tubulin/FtsZ GTPase domain-containing protein</fullName>
    </recommendedName>
</protein>
<dbReference type="PRINTS" id="PR00423">
    <property type="entry name" value="CELLDVISFTSZ"/>
</dbReference>
<dbReference type="AlphaFoldDB" id="A0ABD5VPR6"/>
<sequence>MSQGQFTRWAVIASGEGGGRIASQFFSRAENPGIEDRILVMNTNRNDIRNTVDRIDAAITEDADIESTHALEFGDLAGAGNSYHNGRKAAEQDLDRIINRVKRVFGTADAFLHVATLGGGTGNGSIPYVIDQFKNGLSVGESEPWMDSVIHVAMAVWPFYWEPDQRHFNAVCGLSRLLKVLDGGQNADMVILAANSQLDDGGSRQNYDGVNEMIIEAIDLMIGAGRETHGVIDIEDYVTIPSRYGSYHFTPAVATGMDGNIYELEYMFDKAAENPFVPMDVATSQIVFPVVRAPESMIENGEITEPEVYRTFNEWQNKHDLSIAGQASLTPKRGRGSDVDVLLLLGGFDLTPLLDHSMDQHQQVTENLARGAAPGGEGLSDRELQQVMENLEEYRDHNEG</sequence>
<dbReference type="Pfam" id="PF00091">
    <property type="entry name" value="Tubulin"/>
    <property type="match status" value="1"/>
</dbReference>
<comment type="caution">
    <text evidence="2">The sequence shown here is derived from an EMBL/GenBank/DDBJ whole genome shotgun (WGS) entry which is preliminary data.</text>
</comment>
<dbReference type="Gene3D" id="3.40.50.1440">
    <property type="entry name" value="Tubulin/FtsZ, GTPase domain"/>
    <property type="match status" value="1"/>
</dbReference>
<dbReference type="InterPro" id="IPR003008">
    <property type="entry name" value="Tubulin_FtsZ_GTPase"/>
</dbReference>
<dbReference type="Proteomes" id="UP001596395">
    <property type="component" value="Unassembled WGS sequence"/>
</dbReference>
<dbReference type="SUPFAM" id="SSF52490">
    <property type="entry name" value="Tubulin nucleotide-binding domain-like"/>
    <property type="match status" value="1"/>
</dbReference>
<reference evidence="2 3" key="1">
    <citation type="journal article" date="2019" name="Int. J. Syst. Evol. Microbiol.">
        <title>The Global Catalogue of Microorganisms (GCM) 10K type strain sequencing project: providing services to taxonomists for standard genome sequencing and annotation.</title>
        <authorList>
            <consortium name="The Broad Institute Genomics Platform"/>
            <consortium name="The Broad Institute Genome Sequencing Center for Infectious Disease"/>
            <person name="Wu L."/>
            <person name="Ma J."/>
        </authorList>
    </citation>
    <scope>NUCLEOTIDE SEQUENCE [LARGE SCALE GENOMIC DNA]</scope>
    <source>
        <strain evidence="2 3">GX26</strain>
    </source>
</reference>
<organism evidence="2 3">
    <name type="scientific">Halorubellus litoreus</name>
    <dbReference type="NCBI Taxonomy" id="755308"/>
    <lineage>
        <taxon>Archaea</taxon>
        <taxon>Methanobacteriati</taxon>
        <taxon>Methanobacteriota</taxon>
        <taxon>Stenosarchaea group</taxon>
        <taxon>Halobacteria</taxon>
        <taxon>Halobacteriales</taxon>
        <taxon>Halorubellaceae</taxon>
        <taxon>Halorubellus</taxon>
    </lineage>
</organism>